<reference evidence="1" key="2">
    <citation type="submission" date="2023-05" db="EMBL/GenBank/DDBJ databases">
        <authorList>
            <consortium name="Lawrence Berkeley National Laboratory"/>
            <person name="Steindorff A."/>
            <person name="Hensen N."/>
            <person name="Bonometti L."/>
            <person name="Westerberg I."/>
            <person name="Brannstrom I.O."/>
            <person name="Guillou S."/>
            <person name="Cros-Aarteil S."/>
            <person name="Calhoun S."/>
            <person name="Haridas S."/>
            <person name="Kuo A."/>
            <person name="Mondo S."/>
            <person name="Pangilinan J."/>
            <person name="Riley R."/>
            <person name="Labutti K."/>
            <person name="Andreopoulos B."/>
            <person name="Lipzen A."/>
            <person name="Chen C."/>
            <person name="Yanf M."/>
            <person name="Daum C."/>
            <person name="Ng V."/>
            <person name="Clum A."/>
            <person name="Ohm R."/>
            <person name="Martin F."/>
            <person name="Silar P."/>
            <person name="Natvig D."/>
            <person name="Lalanne C."/>
            <person name="Gautier V."/>
            <person name="Ament-Velasquez S.L."/>
            <person name="Kruys A."/>
            <person name="Hutchinson M.I."/>
            <person name="Powell A.J."/>
            <person name="Barry K."/>
            <person name="Miller A.N."/>
            <person name="Grigoriev I.V."/>
            <person name="Debuchy R."/>
            <person name="Gladieux P."/>
            <person name="Thoren M.H."/>
            <person name="Johannesson H."/>
        </authorList>
    </citation>
    <scope>NUCLEOTIDE SEQUENCE</scope>
    <source>
        <strain evidence="1">CBS 508.74</strain>
    </source>
</reference>
<dbReference type="AlphaFoldDB" id="A0AAN6YSN3"/>
<reference evidence="1" key="1">
    <citation type="journal article" date="2023" name="Mol. Phylogenet. Evol.">
        <title>Genome-scale phylogeny and comparative genomics of the fungal order Sordariales.</title>
        <authorList>
            <person name="Hensen N."/>
            <person name="Bonometti L."/>
            <person name="Westerberg I."/>
            <person name="Brannstrom I.O."/>
            <person name="Guillou S."/>
            <person name="Cros-Aarteil S."/>
            <person name="Calhoun S."/>
            <person name="Haridas S."/>
            <person name="Kuo A."/>
            <person name="Mondo S."/>
            <person name="Pangilinan J."/>
            <person name="Riley R."/>
            <person name="LaButti K."/>
            <person name="Andreopoulos B."/>
            <person name="Lipzen A."/>
            <person name="Chen C."/>
            <person name="Yan M."/>
            <person name="Daum C."/>
            <person name="Ng V."/>
            <person name="Clum A."/>
            <person name="Steindorff A."/>
            <person name="Ohm R.A."/>
            <person name="Martin F."/>
            <person name="Silar P."/>
            <person name="Natvig D.O."/>
            <person name="Lalanne C."/>
            <person name="Gautier V."/>
            <person name="Ament-Velasquez S.L."/>
            <person name="Kruys A."/>
            <person name="Hutchinson M.I."/>
            <person name="Powell A.J."/>
            <person name="Barry K."/>
            <person name="Miller A.N."/>
            <person name="Grigoriev I.V."/>
            <person name="Debuchy R."/>
            <person name="Gladieux P."/>
            <person name="Hiltunen Thoren M."/>
            <person name="Johannesson H."/>
        </authorList>
    </citation>
    <scope>NUCLEOTIDE SEQUENCE</scope>
    <source>
        <strain evidence="1">CBS 508.74</strain>
    </source>
</reference>
<evidence type="ECO:0000313" key="1">
    <source>
        <dbReference type="EMBL" id="KAK4112089.1"/>
    </source>
</evidence>
<accession>A0AAN6YSN3</accession>
<keyword evidence="2" id="KW-1185">Reference proteome</keyword>
<evidence type="ECO:0000313" key="2">
    <source>
        <dbReference type="Proteomes" id="UP001302812"/>
    </source>
</evidence>
<dbReference type="GeneID" id="89932622"/>
<dbReference type="RefSeq" id="XP_064669659.1">
    <property type="nucleotide sequence ID" value="XM_064808499.1"/>
</dbReference>
<proteinExistence type="predicted"/>
<gene>
    <name evidence="1" type="ORF">N656DRAFT_107991</name>
</gene>
<comment type="caution">
    <text evidence="1">The sequence shown here is derived from an EMBL/GenBank/DDBJ whole genome shotgun (WGS) entry which is preliminary data.</text>
</comment>
<organism evidence="1 2">
    <name type="scientific">Canariomyces notabilis</name>
    <dbReference type="NCBI Taxonomy" id="2074819"/>
    <lineage>
        <taxon>Eukaryota</taxon>
        <taxon>Fungi</taxon>
        <taxon>Dikarya</taxon>
        <taxon>Ascomycota</taxon>
        <taxon>Pezizomycotina</taxon>
        <taxon>Sordariomycetes</taxon>
        <taxon>Sordariomycetidae</taxon>
        <taxon>Sordariales</taxon>
        <taxon>Chaetomiaceae</taxon>
        <taxon>Canariomyces</taxon>
    </lineage>
</organism>
<dbReference type="Proteomes" id="UP001302812">
    <property type="component" value="Unassembled WGS sequence"/>
</dbReference>
<dbReference type="EMBL" id="MU853343">
    <property type="protein sequence ID" value="KAK4112089.1"/>
    <property type="molecule type" value="Genomic_DNA"/>
</dbReference>
<protein>
    <submittedName>
        <fullName evidence="1">Uncharacterized protein</fullName>
    </submittedName>
</protein>
<name>A0AAN6YSN3_9PEZI</name>
<sequence length="188" mass="21527">MSQRTEGRRRQRIHGLFSRPNWTAAPYHLRKGTLCHLGFGLSFRYRSPNMSELEAHDIPVEVADGLSRVEKRLLSATYKPLLDYKICVDEDVIHDVALLVRNFAHPFQTPSNQHLTSYEVRATVVHFDEPAKIPIPPESRAIIVPVTWNDSARFAGQALTKGSYLVINKEEQVEPDFHALLFLFRPKP</sequence>